<gene>
    <name evidence="2" type="ORF">SAMN05421810_103451</name>
</gene>
<evidence type="ECO:0000256" key="1">
    <source>
        <dbReference type="SAM" id="Phobius"/>
    </source>
</evidence>
<evidence type="ECO:0000313" key="3">
    <source>
        <dbReference type="Proteomes" id="UP000198727"/>
    </source>
</evidence>
<keyword evidence="1" id="KW-0812">Transmembrane</keyword>
<sequence length="81" mass="8801">MDVNGVVAILVILAIFGFVLNGLVWVAAQVRRRGAGIGFLGPFDEIWHPAGYRARLDIEIQAEHRAPAPSPGDPPTDAERR</sequence>
<dbReference type="EMBL" id="FOWW01000003">
    <property type="protein sequence ID" value="SFP79725.1"/>
    <property type="molecule type" value="Genomic_DNA"/>
</dbReference>
<dbReference type="RefSeq" id="WP_092530077.1">
    <property type="nucleotide sequence ID" value="NZ_FOWW01000003.1"/>
</dbReference>
<dbReference type="OrthoDB" id="3630763at2"/>
<accession>A0A1I5T9L0</accession>
<dbReference type="STRING" id="587909.SAMN05421810_103451"/>
<name>A0A1I5T9L0_9PSEU</name>
<evidence type="ECO:0000313" key="2">
    <source>
        <dbReference type="EMBL" id="SFP79725.1"/>
    </source>
</evidence>
<keyword evidence="1" id="KW-0472">Membrane</keyword>
<feature type="transmembrane region" description="Helical" evidence="1">
    <location>
        <begin position="6"/>
        <end position="28"/>
    </location>
</feature>
<organism evidence="2 3">
    <name type="scientific">Amycolatopsis arida</name>
    <dbReference type="NCBI Taxonomy" id="587909"/>
    <lineage>
        <taxon>Bacteria</taxon>
        <taxon>Bacillati</taxon>
        <taxon>Actinomycetota</taxon>
        <taxon>Actinomycetes</taxon>
        <taxon>Pseudonocardiales</taxon>
        <taxon>Pseudonocardiaceae</taxon>
        <taxon>Amycolatopsis</taxon>
    </lineage>
</organism>
<reference evidence="3" key="1">
    <citation type="submission" date="2016-10" db="EMBL/GenBank/DDBJ databases">
        <authorList>
            <person name="Varghese N."/>
            <person name="Submissions S."/>
        </authorList>
    </citation>
    <scope>NUCLEOTIDE SEQUENCE [LARGE SCALE GENOMIC DNA]</scope>
    <source>
        <strain evidence="3">CGMCC 4.5579</strain>
    </source>
</reference>
<proteinExistence type="predicted"/>
<protein>
    <submittedName>
        <fullName evidence="2">Uncharacterized protein</fullName>
    </submittedName>
</protein>
<dbReference type="AlphaFoldDB" id="A0A1I5T9L0"/>
<keyword evidence="1" id="KW-1133">Transmembrane helix</keyword>
<dbReference type="Proteomes" id="UP000198727">
    <property type="component" value="Unassembled WGS sequence"/>
</dbReference>
<keyword evidence="3" id="KW-1185">Reference proteome</keyword>